<feature type="region of interest" description="Disordered" evidence="1">
    <location>
        <begin position="233"/>
        <end position="255"/>
    </location>
</feature>
<feature type="compositionally biased region" description="Basic and acidic residues" evidence="1">
    <location>
        <begin position="152"/>
        <end position="169"/>
    </location>
</feature>
<dbReference type="InterPro" id="IPR024134">
    <property type="entry name" value="SOD_Cu/Zn_/chaperone"/>
</dbReference>
<dbReference type="AlphaFoldDB" id="A0AA36BTX2"/>
<dbReference type="Pfam" id="PF00080">
    <property type="entry name" value="Sod_Cu"/>
    <property type="match status" value="1"/>
</dbReference>
<dbReference type="InterPro" id="IPR001424">
    <property type="entry name" value="SOD_Cu_Zn_dom"/>
</dbReference>
<dbReference type="Gene3D" id="2.60.40.200">
    <property type="entry name" value="Superoxide dismutase, copper/zinc binding domain"/>
    <property type="match status" value="1"/>
</dbReference>
<evidence type="ECO:0000259" key="2">
    <source>
        <dbReference type="Pfam" id="PF00080"/>
    </source>
</evidence>
<evidence type="ECO:0000313" key="3">
    <source>
        <dbReference type="EMBL" id="CAI9739979.1"/>
    </source>
</evidence>
<feature type="compositionally biased region" description="Acidic residues" evidence="1">
    <location>
        <begin position="244"/>
        <end position="255"/>
    </location>
</feature>
<protein>
    <submittedName>
        <fullName evidence="3">Dismutase [Cu-Zn]</fullName>
    </submittedName>
</protein>
<name>A0AA36BTX2_OCTVU</name>
<dbReference type="EMBL" id="OX597837">
    <property type="protein sequence ID" value="CAI9739979.1"/>
    <property type="molecule type" value="Genomic_DNA"/>
</dbReference>
<dbReference type="InterPro" id="IPR036423">
    <property type="entry name" value="SOD-like_Cu/Zn_dom_sf"/>
</dbReference>
<dbReference type="GO" id="GO:0005507">
    <property type="term" value="F:copper ion binding"/>
    <property type="evidence" value="ECO:0007669"/>
    <property type="project" value="InterPro"/>
</dbReference>
<dbReference type="SUPFAM" id="SSF49329">
    <property type="entry name" value="Cu,Zn superoxide dismutase-like"/>
    <property type="match status" value="1"/>
</dbReference>
<feature type="domain" description="Superoxide dismutase copper/zinc binding" evidence="2">
    <location>
        <begin position="97"/>
        <end position="225"/>
    </location>
</feature>
<dbReference type="PRINTS" id="PR00068">
    <property type="entry name" value="CUZNDISMTASE"/>
</dbReference>
<evidence type="ECO:0000313" key="4">
    <source>
        <dbReference type="Proteomes" id="UP001162480"/>
    </source>
</evidence>
<feature type="region of interest" description="Disordered" evidence="1">
    <location>
        <begin position="146"/>
        <end position="171"/>
    </location>
</feature>
<sequence>MWGKDRANLSASIEKPEDKLAKLQKDVSHIMKTVDAMQEHLNDVHIYFHGLPTGVGSHGGQHHHHKFTHFYSFKKVTTDAHCDITANKQLKTWQNISGHIHVRQVTVDQLRVFVKVIGFPIDQPDKQYALHVHESNDTSKSCDSLGGHYNPHGHEHGSKEAPHASRHAGDWGNIQADAKGFVNIEFDDRESSLVGTHSLIGKSIVIHSKSDSKDGSGERIACCIITKADKVADTRGHHHRKGDDEDDDEMNDDAM</sequence>
<accession>A0AA36BTX2</accession>
<dbReference type="Proteomes" id="UP001162480">
    <property type="component" value="Chromosome 24"/>
</dbReference>
<organism evidence="3 4">
    <name type="scientific">Octopus vulgaris</name>
    <name type="common">Common octopus</name>
    <dbReference type="NCBI Taxonomy" id="6645"/>
    <lineage>
        <taxon>Eukaryota</taxon>
        <taxon>Metazoa</taxon>
        <taxon>Spiralia</taxon>
        <taxon>Lophotrochozoa</taxon>
        <taxon>Mollusca</taxon>
        <taxon>Cephalopoda</taxon>
        <taxon>Coleoidea</taxon>
        <taxon>Octopodiformes</taxon>
        <taxon>Octopoda</taxon>
        <taxon>Incirrata</taxon>
        <taxon>Octopodidae</taxon>
        <taxon>Octopus</taxon>
    </lineage>
</organism>
<dbReference type="PANTHER" id="PTHR10003">
    <property type="entry name" value="SUPEROXIDE DISMUTASE CU-ZN -RELATED"/>
    <property type="match status" value="1"/>
</dbReference>
<evidence type="ECO:0000256" key="1">
    <source>
        <dbReference type="SAM" id="MobiDB-lite"/>
    </source>
</evidence>
<gene>
    <name evidence="3" type="ORF">OCTVUL_1B027118</name>
</gene>
<proteinExistence type="predicted"/>
<keyword evidence="4" id="KW-1185">Reference proteome</keyword>
<dbReference type="GO" id="GO:0006801">
    <property type="term" value="P:superoxide metabolic process"/>
    <property type="evidence" value="ECO:0007669"/>
    <property type="project" value="InterPro"/>
</dbReference>
<reference evidence="3" key="1">
    <citation type="submission" date="2023-08" db="EMBL/GenBank/DDBJ databases">
        <authorList>
            <person name="Alioto T."/>
            <person name="Alioto T."/>
            <person name="Gomez Garrido J."/>
        </authorList>
    </citation>
    <scope>NUCLEOTIDE SEQUENCE</scope>
</reference>